<accession>A0AAV7NK55</accession>
<dbReference type="EMBL" id="JANPWB010000012">
    <property type="protein sequence ID" value="KAJ1115509.1"/>
    <property type="molecule type" value="Genomic_DNA"/>
</dbReference>
<dbReference type="Proteomes" id="UP001066276">
    <property type="component" value="Chromosome 8"/>
</dbReference>
<gene>
    <name evidence="1" type="ORF">NDU88_003733</name>
</gene>
<comment type="caution">
    <text evidence="1">The sequence shown here is derived from an EMBL/GenBank/DDBJ whole genome shotgun (WGS) entry which is preliminary data.</text>
</comment>
<reference evidence="1" key="1">
    <citation type="journal article" date="2022" name="bioRxiv">
        <title>Sequencing and chromosome-scale assembly of the giantPleurodeles waltlgenome.</title>
        <authorList>
            <person name="Brown T."/>
            <person name="Elewa A."/>
            <person name="Iarovenko S."/>
            <person name="Subramanian E."/>
            <person name="Araus A.J."/>
            <person name="Petzold A."/>
            <person name="Susuki M."/>
            <person name="Suzuki K.-i.T."/>
            <person name="Hayashi T."/>
            <person name="Toyoda A."/>
            <person name="Oliveira C."/>
            <person name="Osipova E."/>
            <person name="Leigh N.D."/>
            <person name="Simon A."/>
            <person name="Yun M.H."/>
        </authorList>
    </citation>
    <scope>NUCLEOTIDE SEQUENCE</scope>
    <source>
        <strain evidence="1">20211129_DDA</strain>
        <tissue evidence="1">Liver</tissue>
    </source>
</reference>
<dbReference type="AlphaFoldDB" id="A0AAV7NK55"/>
<proteinExistence type="predicted"/>
<sequence>MAKKGIRGRTAGRHARCDSFSALRRVDEQTSSSWLGRGAEKLKFPVGVGAPSVCQPEVMVRSGAAFSTSRDQVGPSAEVLQRGNFFEEPSNSQSPDSFVHIPGLKEESLDYEEGGDMEEGETVEDVGTIVGNVGGGSLSNGKRSIGDLQKEPLKMVYCDRKCGREETGKRASSTR</sequence>
<keyword evidence="2" id="KW-1185">Reference proteome</keyword>
<evidence type="ECO:0000313" key="1">
    <source>
        <dbReference type="EMBL" id="KAJ1115509.1"/>
    </source>
</evidence>
<name>A0AAV7NK55_PLEWA</name>
<protein>
    <submittedName>
        <fullName evidence="1">Uncharacterized protein</fullName>
    </submittedName>
</protein>
<organism evidence="1 2">
    <name type="scientific">Pleurodeles waltl</name>
    <name type="common">Iberian ribbed newt</name>
    <dbReference type="NCBI Taxonomy" id="8319"/>
    <lineage>
        <taxon>Eukaryota</taxon>
        <taxon>Metazoa</taxon>
        <taxon>Chordata</taxon>
        <taxon>Craniata</taxon>
        <taxon>Vertebrata</taxon>
        <taxon>Euteleostomi</taxon>
        <taxon>Amphibia</taxon>
        <taxon>Batrachia</taxon>
        <taxon>Caudata</taxon>
        <taxon>Salamandroidea</taxon>
        <taxon>Salamandridae</taxon>
        <taxon>Pleurodelinae</taxon>
        <taxon>Pleurodeles</taxon>
    </lineage>
</organism>
<evidence type="ECO:0000313" key="2">
    <source>
        <dbReference type="Proteomes" id="UP001066276"/>
    </source>
</evidence>